<dbReference type="AlphaFoldDB" id="A0AAW0EVZ4"/>
<proteinExistence type="predicted"/>
<comment type="caution">
    <text evidence="2">The sequence shown here is derived from an EMBL/GenBank/DDBJ whole genome shotgun (WGS) entry which is preliminary data.</text>
</comment>
<gene>
    <name evidence="2" type="ORF">NESM_000710500</name>
</gene>
<dbReference type="Proteomes" id="UP001430356">
    <property type="component" value="Unassembled WGS sequence"/>
</dbReference>
<organism evidence="2 3">
    <name type="scientific">Novymonas esmeraldas</name>
    <dbReference type="NCBI Taxonomy" id="1808958"/>
    <lineage>
        <taxon>Eukaryota</taxon>
        <taxon>Discoba</taxon>
        <taxon>Euglenozoa</taxon>
        <taxon>Kinetoplastea</taxon>
        <taxon>Metakinetoplastina</taxon>
        <taxon>Trypanosomatida</taxon>
        <taxon>Trypanosomatidae</taxon>
        <taxon>Novymonas</taxon>
    </lineage>
</organism>
<sequence>MHTLNNAPQTRTSSGVSPRDDELRFPIRKLTAAPSMAVPELTAAALGLLKSGAFQRALGDAVQVPGTPESSPPPSKRSRTSASTSAASWLCSVDALITDECDAGLDTPVQDGADGGVVAVGVTRRLSLSLITDTDIVDECRSLVTADGSVSHALPHVVENSNTGAQRKARACPVARACKAGVSSQSPTSMCTEIVHTEATTNSDVLTKASKATNTSLQSVVGAGNFLRSARGRAWTTAVPQSNRPTGIYVVSPLDEAEEVEEAISSSSPVVHRGHRLLSWGVAETSASVVEEDIQCDEAAS</sequence>
<feature type="region of interest" description="Disordered" evidence="1">
    <location>
        <begin position="62"/>
        <end position="83"/>
    </location>
</feature>
<feature type="region of interest" description="Disordered" evidence="1">
    <location>
        <begin position="1"/>
        <end position="22"/>
    </location>
</feature>
<reference evidence="2 3" key="1">
    <citation type="journal article" date="2021" name="MBio">
        <title>A New Model Trypanosomatid, Novymonas esmeraldas: Genomic Perception of Its 'Candidatus Pandoraea novymonadis' Endosymbiont.</title>
        <authorList>
            <person name="Zakharova A."/>
            <person name="Saura A."/>
            <person name="Butenko A."/>
            <person name="Podesvova L."/>
            <person name="Warmusova S."/>
            <person name="Kostygov A.Y."/>
            <person name="Nenarokova A."/>
            <person name="Lukes J."/>
            <person name="Opperdoes F.R."/>
            <person name="Yurchenko V."/>
        </authorList>
    </citation>
    <scope>NUCLEOTIDE SEQUENCE [LARGE SCALE GENOMIC DNA]</scope>
    <source>
        <strain evidence="2 3">E262AT.01</strain>
    </source>
</reference>
<keyword evidence="3" id="KW-1185">Reference proteome</keyword>
<feature type="compositionally biased region" description="Polar residues" evidence="1">
    <location>
        <begin position="1"/>
        <end position="16"/>
    </location>
</feature>
<name>A0AAW0EVZ4_9TRYP</name>
<dbReference type="EMBL" id="JAECZO010000112">
    <property type="protein sequence ID" value="KAK7197599.1"/>
    <property type="molecule type" value="Genomic_DNA"/>
</dbReference>
<evidence type="ECO:0000313" key="2">
    <source>
        <dbReference type="EMBL" id="KAK7197599.1"/>
    </source>
</evidence>
<evidence type="ECO:0000313" key="3">
    <source>
        <dbReference type="Proteomes" id="UP001430356"/>
    </source>
</evidence>
<evidence type="ECO:0000256" key="1">
    <source>
        <dbReference type="SAM" id="MobiDB-lite"/>
    </source>
</evidence>
<protein>
    <submittedName>
        <fullName evidence="2">Uncharacterized protein</fullName>
    </submittedName>
</protein>
<accession>A0AAW0EVZ4</accession>